<comment type="caution">
    <text evidence="8">The sequence shown here is derived from an EMBL/GenBank/DDBJ whole genome shotgun (WGS) entry which is preliminary data.</text>
</comment>
<protein>
    <recommendedName>
        <fullName evidence="4 7">dTDP-4-dehydrorhamnose 3,5-epimerase</fullName>
        <ecNumber evidence="3 7">5.1.3.13</ecNumber>
    </recommendedName>
    <alternativeName>
        <fullName evidence="7">Thymidine diphospho-4-keto-rhamnose 3,5-epimerase</fullName>
    </alternativeName>
</protein>
<evidence type="ECO:0000256" key="2">
    <source>
        <dbReference type="ARBA" id="ARBA00001997"/>
    </source>
</evidence>
<comment type="function">
    <text evidence="2 7">Catalyzes the epimerization of the C3' and C5'positions of dTDP-6-deoxy-D-xylo-4-hexulose, forming dTDP-6-deoxy-L-lyxo-4-hexulose.</text>
</comment>
<keyword evidence="7 8" id="KW-0413">Isomerase</keyword>
<dbReference type="InterPro" id="IPR011051">
    <property type="entry name" value="RmlC_Cupin_sf"/>
</dbReference>
<name>A0A838ZP93_9FLAO</name>
<dbReference type="PANTHER" id="PTHR21047">
    <property type="entry name" value="DTDP-6-DEOXY-D-GLUCOSE-3,5 EPIMERASE"/>
    <property type="match status" value="1"/>
</dbReference>
<evidence type="ECO:0000256" key="6">
    <source>
        <dbReference type="PIRSR" id="PIRSR600888-3"/>
    </source>
</evidence>
<evidence type="ECO:0000256" key="1">
    <source>
        <dbReference type="ARBA" id="ARBA00001298"/>
    </source>
</evidence>
<dbReference type="RefSeq" id="WP_182042771.1">
    <property type="nucleotide sequence ID" value="NZ_JACDZE010000001.1"/>
</dbReference>
<proteinExistence type="inferred from homology"/>
<gene>
    <name evidence="8" type="primary">rfbC</name>
    <name evidence="8" type="ORF">HU137_05410</name>
</gene>
<dbReference type="PANTHER" id="PTHR21047:SF2">
    <property type="entry name" value="THYMIDINE DIPHOSPHO-4-KETO-RHAMNOSE 3,5-EPIMERASE"/>
    <property type="match status" value="1"/>
</dbReference>
<evidence type="ECO:0000256" key="3">
    <source>
        <dbReference type="ARBA" id="ARBA00012098"/>
    </source>
</evidence>
<comment type="subunit">
    <text evidence="7">Homodimer.</text>
</comment>
<dbReference type="GO" id="GO:0005829">
    <property type="term" value="C:cytosol"/>
    <property type="evidence" value="ECO:0007669"/>
    <property type="project" value="TreeGrafter"/>
</dbReference>
<evidence type="ECO:0000256" key="5">
    <source>
        <dbReference type="PIRSR" id="PIRSR600888-1"/>
    </source>
</evidence>
<evidence type="ECO:0000256" key="7">
    <source>
        <dbReference type="RuleBase" id="RU364069"/>
    </source>
</evidence>
<comment type="similarity">
    <text evidence="7">Belongs to the dTDP-4-dehydrorhamnose 3,5-epimerase family.</text>
</comment>
<dbReference type="EC" id="5.1.3.13" evidence="3 7"/>
<evidence type="ECO:0000256" key="4">
    <source>
        <dbReference type="ARBA" id="ARBA00019595"/>
    </source>
</evidence>
<dbReference type="GO" id="GO:0019305">
    <property type="term" value="P:dTDP-rhamnose biosynthetic process"/>
    <property type="evidence" value="ECO:0007669"/>
    <property type="project" value="UniProtKB-UniRule"/>
</dbReference>
<comment type="pathway">
    <text evidence="7">Carbohydrate biosynthesis; dTDP-L-rhamnose biosynthesis.</text>
</comment>
<dbReference type="EMBL" id="JACDZE010000001">
    <property type="protein sequence ID" value="MBA5629207.1"/>
    <property type="molecule type" value="Genomic_DNA"/>
</dbReference>
<organism evidence="8 9">
    <name type="scientific">Moheibacter lacus</name>
    <dbReference type="NCBI Taxonomy" id="2745851"/>
    <lineage>
        <taxon>Bacteria</taxon>
        <taxon>Pseudomonadati</taxon>
        <taxon>Bacteroidota</taxon>
        <taxon>Flavobacteriia</taxon>
        <taxon>Flavobacteriales</taxon>
        <taxon>Weeksellaceae</taxon>
        <taxon>Moheibacter</taxon>
    </lineage>
</organism>
<feature type="active site" description="Proton donor" evidence="5">
    <location>
        <position position="132"/>
    </location>
</feature>
<reference evidence="8 9" key="1">
    <citation type="submission" date="2020-07" db="EMBL/GenBank/DDBJ databases">
        <title>Moheibacter lacus sp. nov., a member of the family Flavobacteriaceae isolated from freshwater lake sediment.</title>
        <authorList>
            <person name="Liu Y."/>
        </authorList>
    </citation>
    <scope>NUCLEOTIDE SEQUENCE [LARGE SCALE GENOMIC DNA]</scope>
    <source>
        <strain evidence="8 9">BDHS18</strain>
    </source>
</reference>
<evidence type="ECO:0000313" key="9">
    <source>
        <dbReference type="Proteomes" id="UP000552241"/>
    </source>
</evidence>
<accession>A0A838ZP93</accession>
<feature type="site" description="Participates in a stacking interaction with the thymidine ring of dTDP-4-oxo-6-deoxyglucose" evidence="6">
    <location>
        <position position="138"/>
    </location>
</feature>
<dbReference type="UniPathway" id="UPA00124"/>
<dbReference type="CDD" id="cd00438">
    <property type="entry name" value="cupin_RmlC"/>
    <property type="match status" value="1"/>
</dbReference>
<dbReference type="Pfam" id="PF00908">
    <property type="entry name" value="dTDP_sugar_isom"/>
    <property type="match status" value="1"/>
</dbReference>
<evidence type="ECO:0000313" key="8">
    <source>
        <dbReference type="EMBL" id="MBA5629207.1"/>
    </source>
</evidence>
<dbReference type="GO" id="GO:0000271">
    <property type="term" value="P:polysaccharide biosynthetic process"/>
    <property type="evidence" value="ECO:0007669"/>
    <property type="project" value="TreeGrafter"/>
</dbReference>
<dbReference type="SUPFAM" id="SSF51182">
    <property type="entry name" value="RmlC-like cupins"/>
    <property type="match status" value="1"/>
</dbReference>
<sequence>MKFKETILKGCFEIEPQLFADERGYFYESYHLKKFQENTGIDIQFVQDNESKSKYGVVRGLHLQRGEFAQAKLVRVLSGKILDIAVDVRKDSPTYGQSIAVELSDENKKQLFIPTGFLHGFSVLSDEAVVYYKCDAFYNKASEDGVNPLDMDLQIDWQIPSSDMLLSEKDRHAKSFRELTPVSL</sequence>
<dbReference type="GO" id="GO:0008830">
    <property type="term" value="F:dTDP-4-dehydrorhamnose 3,5-epimerase activity"/>
    <property type="evidence" value="ECO:0007669"/>
    <property type="project" value="UniProtKB-UniRule"/>
</dbReference>
<feature type="active site" description="Proton acceptor" evidence="5">
    <location>
        <position position="62"/>
    </location>
</feature>
<dbReference type="Gene3D" id="2.60.120.10">
    <property type="entry name" value="Jelly Rolls"/>
    <property type="match status" value="1"/>
</dbReference>
<comment type="catalytic activity">
    <reaction evidence="1 7">
        <text>dTDP-4-dehydro-6-deoxy-alpha-D-glucose = dTDP-4-dehydro-beta-L-rhamnose</text>
        <dbReference type="Rhea" id="RHEA:16969"/>
        <dbReference type="ChEBI" id="CHEBI:57649"/>
        <dbReference type="ChEBI" id="CHEBI:62830"/>
        <dbReference type="EC" id="5.1.3.13"/>
    </reaction>
</comment>
<dbReference type="InterPro" id="IPR014710">
    <property type="entry name" value="RmlC-like_jellyroll"/>
</dbReference>
<dbReference type="NCBIfam" id="TIGR01221">
    <property type="entry name" value="rmlC"/>
    <property type="match status" value="1"/>
</dbReference>
<dbReference type="AlphaFoldDB" id="A0A838ZP93"/>
<dbReference type="Proteomes" id="UP000552241">
    <property type="component" value="Unassembled WGS sequence"/>
</dbReference>
<keyword evidence="9" id="KW-1185">Reference proteome</keyword>
<dbReference type="InterPro" id="IPR000888">
    <property type="entry name" value="RmlC-like"/>
</dbReference>